<sequence length="35" mass="3753">MCLSTASGNNSGAQAAWSYSYFLPLNDKPIIAHSH</sequence>
<organism evidence="1">
    <name type="scientific">Anguilla anguilla</name>
    <name type="common">European freshwater eel</name>
    <name type="synonym">Muraena anguilla</name>
    <dbReference type="NCBI Taxonomy" id="7936"/>
    <lineage>
        <taxon>Eukaryota</taxon>
        <taxon>Metazoa</taxon>
        <taxon>Chordata</taxon>
        <taxon>Craniata</taxon>
        <taxon>Vertebrata</taxon>
        <taxon>Euteleostomi</taxon>
        <taxon>Actinopterygii</taxon>
        <taxon>Neopterygii</taxon>
        <taxon>Teleostei</taxon>
        <taxon>Anguilliformes</taxon>
        <taxon>Anguillidae</taxon>
        <taxon>Anguilla</taxon>
    </lineage>
</organism>
<name>A0A0E9XEI4_ANGAN</name>
<dbReference type="EMBL" id="GBXM01007415">
    <property type="protein sequence ID" value="JAI01163.1"/>
    <property type="molecule type" value="Transcribed_RNA"/>
</dbReference>
<dbReference type="AlphaFoldDB" id="A0A0E9XEI4"/>
<accession>A0A0E9XEI4</accession>
<proteinExistence type="predicted"/>
<reference evidence="1" key="1">
    <citation type="submission" date="2014-11" db="EMBL/GenBank/DDBJ databases">
        <authorList>
            <person name="Amaro Gonzalez C."/>
        </authorList>
    </citation>
    <scope>NUCLEOTIDE SEQUENCE</scope>
</reference>
<evidence type="ECO:0000313" key="1">
    <source>
        <dbReference type="EMBL" id="JAI01163.1"/>
    </source>
</evidence>
<protein>
    <submittedName>
        <fullName evidence="1">Uncharacterized protein</fullName>
    </submittedName>
</protein>
<reference evidence="1" key="2">
    <citation type="journal article" date="2015" name="Fish Shellfish Immunol.">
        <title>Early steps in the European eel (Anguilla anguilla)-Vibrio vulnificus interaction in the gills: Role of the RtxA13 toxin.</title>
        <authorList>
            <person name="Callol A."/>
            <person name="Pajuelo D."/>
            <person name="Ebbesson L."/>
            <person name="Teles M."/>
            <person name="MacKenzie S."/>
            <person name="Amaro C."/>
        </authorList>
    </citation>
    <scope>NUCLEOTIDE SEQUENCE</scope>
</reference>